<dbReference type="EMBL" id="FAXC01000257">
    <property type="protein sequence ID" value="CUV09464.1"/>
    <property type="molecule type" value="Genomic_DNA"/>
</dbReference>
<evidence type="ECO:0000313" key="2">
    <source>
        <dbReference type="EMBL" id="CUV08477.1"/>
    </source>
</evidence>
<gene>
    <name evidence="3" type="ORF">MGWOODY_Mmi1471</name>
    <name evidence="2" type="ORF">MGWOODY_Mmi1566</name>
</gene>
<keyword evidence="1" id="KW-0812">Transmembrane</keyword>
<name>A0A160VJL2_9ZZZZ</name>
<dbReference type="EMBL" id="FAXC01000071">
    <property type="protein sequence ID" value="CUV08477.1"/>
    <property type="molecule type" value="Genomic_DNA"/>
</dbReference>
<dbReference type="AlphaFoldDB" id="A0A160VJL2"/>
<evidence type="ECO:0000313" key="3">
    <source>
        <dbReference type="EMBL" id="CUV09464.1"/>
    </source>
</evidence>
<accession>A0A160VJL2</accession>
<sequence>MANFDPGVPVNRPFKLSEAKYLMCPSISNDIISVAPGSILFWFERLMINMPLRTMINVIIGLFIVSFILDLACYDIFKL</sequence>
<keyword evidence="1" id="KW-1133">Transmembrane helix</keyword>
<keyword evidence="1" id="KW-0472">Membrane</keyword>
<evidence type="ECO:0000256" key="1">
    <source>
        <dbReference type="SAM" id="Phobius"/>
    </source>
</evidence>
<feature type="transmembrane region" description="Helical" evidence="1">
    <location>
        <begin position="55"/>
        <end position="77"/>
    </location>
</feature>
<reference evidence="3" key="1">
    <citation type="submission" date="2015-10" db="EMBL/GenBank/DDBJ databases">
        <authorList>
            <person name="Gilbert D.G."/>
        </authorList>
    </citation>
    <scope>NUCLEOTIDE SEQUENCE</scope>
</reference>
<protein>
    <submittedName>
        <fullName evidence="3">Uncharacterized protein</fullName>
    </submittedName>
</protein>
<proteinExistence type="predicted"/>
<organism evidence="3">
    <name type="scientific">hydrothermal vent metagenome</name>
    <dbReference type="NCBI Taxonomy" id="652676"/>
    <lineage>
        <taxon>unclassified sequences</taxon>
        <taxon>metagenomes</taxon>
        <taxon>ecological metagenomes</taxon>
    </lineage>
</organism>